<organism evidence="2 3">
    <name type="scientific">Pseudolactococcus reticulitermitis</name>
    <dbReference type="NCBI Taxonomy" id="2025039"/>
    <lineage>
        <taxon>Bacteria</taxon>
        <taxon>Bacillati</taxon>
        <taxon>Bacillota</taxon>
        <taxon>Bacilli</taxon>
        <taxon>Lactobacillales</taxon>
        <taxon>Streptococcaceae</taxon>
        <taxon>Pseudolactococcus</taxon>
    </lineage>
</organism>
<gene>
    <name evidence="2" type="ORF">RsY01_256</name>
</gene>
<keyword evidence="3" id="KW-1185">Reference proteome</keyword>
<dbReference type="EMBL" id="BEDT01000001">
    <property type="protein sequence ID" value="GAX46677.1"/>
    <property type="molecule type" value="Genomic_DNA"/>
</dbReference>
<feature type="domain" description="HU" evidence="1">
    <location>
        <begin position="1"/>
        <end position="126"/>
    </location>
</feature>
<dbReference type="InterPro" id="IPR041607">
    <property type="entry name" value="HU-HIG"/>
</dbReference>
<dbReference type="AlphaFoldDB" id="A0A224WWL2"/>
<evidence type="ECO:0000259" key="1">
    <source>
        <dbReference type="Pfam" id="PF18291"/>
    </source>
</evidence>
<name>A0A224WWL2_9LACT</name>
<protein>
    <recommendedName>
        <fullName evidence="1">HU domain-containing protein</fullName>
    </recommendedName>
</protein>
<reference evidence="3" key="1">
    <citation type="submission" date="2017-08" db="EMBL/GenBank/DDBJ databases">
        <title>Draft genome sequence of Lactococcus sp. strain Rs-Y01, isolated from the gut of the lower termite Reticulitermes speratus.</title>
        <authorList>
            <person name="Ohkuma M."/>
            <person name="Yuki M."/>
        </authorList>
    </citation>
    <scope>NUCLEOTIDE SEQUENCE [LARGE SCALE GENOMIC DNA]</scope>
    <source>
        <strain evidence="3">Rs-Y01</strain>
    </source>
</reference>
<comment type="caution">
    <text evidence="2">The sequence shown here is derived from an EMBL/GenBank/DDBJ whole genome shotgun (WGS) entry which is preliminary data.</text>
</comment>
<dbReference type="GO" id="GO:0003677">
    <property type="term" value="F:DNA binding"/>
    <property type="evidence" value="ECO:0007669"/>
    <property type="project" value="InterPro"/>
</dbReference>
<proteinExistence type="predicted"/>
<dbReference type="Pfam" id="PF18291">
    <property type="entry name" value="HU-HIG"/>
    <property type="match status" value="1"/>
</dbReference>
<dbReference type="InterPro" id="IPR010992">
    <property type="entry name" value="IHF-like_DNA-bd_dom_sf"/>
</dbReference>
<dbReference type="Gene3D" id="4.10.520.10">
    <property type="entry name" value="IHF-like DNA-binding proteins"/>
    <property type="match status" value="1"/>
</dbReference>
<dbReference type="OrthoDB" id="9809801at2"/>
<evidence type="ECO:0000313" key="3">
    <source>
        <dbReference type="Proteomes" id="UP000218689"/>
    </source>
</evidence>
<dbReference type="RefSeq" id="WP_094783754.1">
    <property type="nucleotide sequence ID" value="NZ_BEDT01000001.1"/>
</dbReference>
<evidence type="ECO:0000313" key="2">
    <source>
        <dbReference type="EMBL" id="GAX46677.1"/>
    </source>
</evidence>
<dbReference type="SUPFAM" id="SSF47729">
    <property type="entry name" value="IHF-like DNA-binding proteins"/>
    <property type="match status" value="1"/>
</dbReference>
<dbReference type="Proteomes" id="UP000218689">
    <property type="component" value="Unassembled WGS sequence"/>
</dbReference>
<sequence length="130" mass="13786">MAIHYRLISKNNLQHPEAPPKFYALAKSVGELTLADLADKISNGSTTVSDTDVLAVLNEAAKLVESELVAGNIVRFGRLGSFSITLASEGAATETAFSVKHIKAAKVRFKAGDKLLTALATAKFKKVQAS</sequence>
<accession>A0A224WWL2</accession>